<dbReference type="RefSeq" id="WP_062591305.1">
    <property type="nucleotide sequence ID" value="NZ_LQZQ01000023.1"/>
</dbReference>
<keyword evidence="2" id="KW-1185">Reference proteome</keyword>
<organism evidence="1 2">
    <name type="scientific">Roseivirga ehrenbergii (strain DSM 102268 / JCM 13514 / KCTC 12282 / NCIMB 14502 / KMM 6017)</name>
    <dbReference type="NCBI Taxonomy" id="279360"/>
    <lineage>
        <taxon>Bacteria</taxon>
        <taxon>Pseudomonadati</taxon>
        <taxon>Bacteroidota</taxon>
        <taxon>Cytophagia</taxon>
        <taxon>Cytophagales</taxon>
        <taxon>Roseivirgaceae</taxon>
        <taxon>Roseivirga</taxon>
    </lineage>
</organism>
<dbReference type="SUPFAM" id="SSF53335">
    <property type="entry name" value="S-adenosyl-L-methionine-dependent methyltransferases"/>
    <property type="match status" value="1"/>
</dbReference>
<dbReference type="InterPro" id="IPR029063">
    <property type="entry name" value="SAM-dependent_MTases_sf"/>
</dbReference>
<reference evidence="1" key="1">
    <citation type="submission" date="2016-01" db="EMBL/GenBank/DDBJ databases">
        <title>Genome sequencing of Roseivirga ehrenbergii KMM 6017.</title>
        <authorList>
            <person name="Selvaratnam C."/>
            <person name="Thevarajoo S."/>
            <person name="Goh K.M."/>
            <person name="Ee R."/>
            <person name="Chan K.-G."/>
            <person name="Chong C.S."/>
        </authorList>
    </citation>
    <scope>NUCLEOTIDE SEQUENCE [LARGE SCALE GENOMIC DNA]</scope>
    <source>
        <strain evidence="1">KMM 6017</strain>
    </source>
</reference>
<accession>A0A150XBX8</accession>
<protein>
    <recommendedName>
        <fullName evidence="3">Rhamnosyl O-methyltransferase</fullName>
    </recommendedName>
</protein>
<dbReference type="Gene3D" id="3.40.50.150">
    <property type="entry name" value="Vaccinia Virus protein VP39"/>
    <property type="match status" value="1"/>
</dbReference>
<proteinExistence type="predicted"/>
<evidence type="ECO:0008006" key="3">
    <source>
        <dbReference type="Google" id="ProtNLM"/>
    </source>
</evidence>
<evidence type="ECO:0000313" key="2">
    <source>
        <dbReference type="Proteomes" id="UP000075583"/>
    </source>
</evidence>
<dbReference type="Pfam" id="PF13578">
    <property type="entry name" value="Methyltransf_24"/>
    <property type="match status" value="1"/>
</dbReference>
<evidence type="ECO:0000313" key="1">
    <source>
        <dbReference type="EMBL" id="KYG76227.1"/>
    </source>
</evidence>
<sequence>MTEINKDNGLPFISSFRVNTDLVWQMSRSEKYALIGLLEHLKPNCSVEIGTYQGGSLQVISEFSEKVYSIDISPEPKRTLQPLFDNVEFIVDQSVNVLHDLFKNIEEAGEKLNFVLVDGDHSRKGVHDDLKMILDYPHKNDLVILMHDSYNPQCRKGMKDIDYSSYDNIEYVELDYITGSFWHNGNNREMWGGLALIKVSGNQNTPTEVNESARNSFKVAQLHSIHIIKDKLRFLSPIKKRIYKKLKMRHKADKYFDFEK</sequence>
<dbReference type="EMBL" id="LQZQ01000023">
    <property type="protein sequence ID" value="KYG76227.1"/>
    <property type="molecule type" value="Genomic_DNA"/>
</dbReference>
<name>A0A150XBX8_ROSEK</name>
<dbReference type="OrthoDB" id="5464618at2"/>
<dbReference type="AlphaFoldDB" id="A0A150XBX8"/>
<comment type="caution">
    <text evidence="1">The sequence shown here is derived from an EMBL/GenBank/DDBJ whole genome shotgun (WGS) entry which is preliminary data.</text>
</comment>
<dbReference type="Proteomes" id="UP000075583">
    <property type="component" value="Unassembled WGS sequence"/>
</dbReference>
<gene>
    <name evidence="1" type="ORF">MB14_02985</name>
</gene>
<dbReference type="STRING" id="279360.MB14_02985"/>